<sequence>MNEQLSHRGKSRRWLWALCLLAASALGGWQESLPGAREVGAGELRLFGFRIYSARLWSPGRPLAADTPFALELTYHRAISRDELVEASVEEIRRLSGSAVSAAQLVQWQAQMHLAFVDVEPGARITGVFLPGLGARFYVGPQLQHEVRDGAFARAFFAIWLDPRTRNPELREQLLGVAAP</sequence>
<dbReference type="RefSeq" id="WP_090729310.1">
    <property type="nucleotide sequence ID" value="NZ_FNYQ01000003.1"/>
</dbReference>
<accession>A0A1H6QVK2</accession>
<feature type="domain" description="Chalcone isomerase" evidence="1">
    <location>
        <begin position="63"/>
        <end position="176"/>
    </location>
</feature>
<dbReference type="EMBL" id="FNYQ01000003">
    <property type="protein sequence ID" value="SEI44227.1"/>
    <property type="molecule type" value="Genomic_DNA"/>
</dbReference>
<protein>
    <submittedName>
        <fullName evidence="2">Chalcone isomerase-like</fullName>
    </submittedName>
</protein>
<dbReference type="Pfam" id="PF16036">
    <property type="entry name" value="Chalcone_3"/>
    <property type="match status" value="1"/>
</dbReference>
<dbReference type="InterPro" id="IPR016087">
    <property type="entry name" value="Chalcone_isomerase"/>
</dbReference>
<evidence type="ECO:0000313" key="3">
    <source>
        <dbReference type="Proteomes" id="UP000199250"/>
    </source>
</evidence>
<proteinExistence type="predicted"/>
<dbReference type="Proteomes" id="UP000199250">
    <property type="component" value="Unassembled WGS sequence"/>
</dbReference>
<evidence type="ECO:0000259" key="1">
    <source>
        <dbReference type="Pfam" id="PF16036"/>
    </source>
</evidence>
<dbReference type="AlphaFoldDB" id="A0A1H6QVK2"/>
<dbReference type="OrthoDB" id="8527419at2"/>
<dbReference type="GO" id="GO:0016853">
    <property type="term" value="F:isomerase activity"/>
    <property type="evidence" value="ECO:0007669"/>
    <property type="project" value="UniProtKB-KW"/>
</dbReference>
<reference evidence="2 3" key="1">
    <citation type="submission" date="2016-10" db="EMBL/GenBank/DDBJ databases">
        <authorList>
            <person name="de Groot N.N."/>
        </authorList>
    </citation>
    <scope>NUCLEOTIDE SEQUENCE [LARGE SCALE GENOMIC DNA]</scope>
    <source>
        <strain evidence="2 3">DSM 373</strain>
    </source>
</reference>
<evidence type="ECO:0000313" key="2">
    <source>
        <dbReference type="EMBL" id="SEI44227.1"/>
    </source>
</evidence>
<gene>
    <name evidence="2" type="ORF">SAMN04244572_00265</name>
</gene>
<organism evidence="2 3">
    <name type="scientific">Azotobacter beijerinckii</name>
    <dbReference type="NCBI Taxonomy" id="170623"/>
    <lineage>
        <taxon>Bacteria</taxon>
        <taxon>Pseudomonadati</taxon>
        <taxon>Pseudomonadota</taxon>
        <taxon>Gammaproteobacteria</taxon>
        <taxon>Pseudomonadales</taxon>
        <taxon>Pseudomonadaceae</taxon>
        <taxon>Azotobacter</taxon>
    </lineage>
</organism>
<name>A0A1H6QVK2_9GAMM</name>
<keyword evidence="2" id="KW-0413">Isomerase</keyword>